<proteinExistence type="predicted"/>
<evidence type="ECO:0000256" key="2">
    <source>
        <dbReference type="ARBA" id="ARBA00022786"/>
    </source>
</evidence>
<dbReference type="Pfam" id="PF00632">
    <property type="entry name" value="HECT"/>
    <property type="match status" value="1"/>
</dbReference>
<reference evidence="5" key="2">
    <citation type="submission" date="2025-08" db="UniProtKB">
        <authorList>
            <consortium name="Ensembl"/>
        </authorList>
    </citation>
    <scope>IDENTIFICATION</scope>
</reference>
<accession>A0A3P8VID6</accession>
<dbReference type="AlphaFoldDB" id="A0A3P8VID6"/>
<dbReference type="InterPro" id="IPR035983">
    <property type="entry name" value="Hect_E3_ubiquitin_ligase"/>
</dbReference>
<dbReference type="PROSITE" id="PS50237">
    <property type="entry name" value="HECT"/>
    <property type="match status" value="1"/>
</dbReference>
<dbReference type="STRING" id="244447.ENSCSEP00000012230"/>
<reference evidence="5" key="3">
    <citation type="submission" date="2025-09" db="UniProtKB">
        <authorList>
            <consortium name="Ensembl"/>
        </authorList>
    </citation>
    <scope>IDENTIFICATION</scope>
</reference>
<feature type="active site" description="Glycyl thioester intermediate" evidence="3">
    <location>
        <position position="110"/>
    </location>
</feature>
<evidence type="ECO:0000256" key="3">
    <source>
        <dbReference type="PROSITE-ProRule" id="PRU00104"/>
    </source>
</evidence>
<evidence type="ECO:0000313" key="5">
    <source>
        <dbReference type="Ensembl" id="ENSCSEP00000012230.1"/>
    </source>
</evidence>
<dbReference type="GeneTree" id="ENSGT00950000182865"/>
<evidence type="ECO:0000313" key="6">
    <source>
        <dbReference type="Proteomes" id="UP000265120"/>
    </source>
</evidence>
<protein>
    <recommendedName>
        <fullName evidence="4">HECT domain-containing protein</fullName>
    </recommendedName>
</protein>
<evidence type="ECO:0000256" key="1">
    <source>
        <dbReference type="ARBA" id="ARBA00022679"/>
    </source>
</evidence>
<dbReference type="Ensembl" id="ENSCSET00000012375.1">
    <property type="protein sequence ID" value="ENSCSEP00000012230.1"/>
    <property type="gene ID" value="ENSCSEG00000007891.1"/>
</dbReference>
<feature type="domain" description="HECT" evidence="4">
    <location>
        <begin position="73"/>
        <end position="142"/>
    </location>
</feature>
<dbReference type="SUPFAM" id="SSF56204">
    <property type="entry name" value="Hect, E3 ligase catalytic domain"/>
    <property type="match status" value="1"/>
</dbReference>
<keyword evidence="1" id="KW-0808">Transferase</keyword>
<dbReference type="GO" id="GO:0004842">
    <property type="term" value="F:ubiquitin-protein transferase activity"/>
    <property type="evidence" value="ECO:0007669"/>
    <property type="project" value="InterPro"/>
</dbReference>
<evidence type="ECO:0000259" key="4">
    <source>
        <dbReference type="PROSITE" id="PS50237"/>
    </source>
</evidence>
<dbReference type="InterPro" id="IPR000569">
    <property type="entry name" value="HECT_dom"/>
</dbReference>
<reference evidence="5 6" key="1">
    <citation type="journal article" date="2014" name="Nat. Genet.">
        <title>Whole-genome sequence of a flatfish provides insights into ZW sex chromosome evolution and adaptation to a benthic lifestyle.</title>
        <authorList>
            <person name="Chen S."/>
            <person name="Zhang G."/>
            <person name="Shao C."/>
            <person name="Huang Q."/>
            <person name="Liu G."/>
            <person name="Zhang P."/>
            <person name="Song W."/>
            <person name="An N."/>
            <person name="Chalopin D."/>
            <person name="Volff J.N."/>
            <person name="Hong Y."/>
            <person name="Li Q."/>
            <person name="Sha Z."/>
            <person name="Zhou H."/>
            <person name="Xie M."/>
            <person name="Yu Q."/>
            <person name="Liu Y."/>
            <person name="Xiang H."/>
            <person name="Wang N."/>
            <person name="Wu K."/>
            <person name="Yang C."/>
            <person name="Zhou Q."/>
            <person name="Liao X."/>
            <person name="Yang L."/>
            <person name="Hu Q."/>
            <person name="Zhang J."/>
            <person name="Meng L."/>
            <person name="Jin L."/>
            <person name="Tian Y."/>
            <person name="Lian J."/>
            <person name="Yang J."/>
            <person name="Miao G."/>
            <person name="Liu S."/>
            <person name="Liang Z."/>
            <person name="Yan F."/>
            <person name="Li Y."/>
            <person name="Sun B."/>
            <person name="Zhang H."/>
            <person name="Zhang J."/>
            <person name="Zhu Y."/>
            <person name="Du M."/>
            <person name="Zhao Y."/>
            <person name="Schartl M."/>
            <person name="Tang Q."/>
            <person name="Wang J."/>
        </authorList>
    </citation>
    <scope>NUCLEOTIDE SEQUENCE</scope>
</reference>
<dbReference type="InParanoid" id="A0A3P8VID6"/>
<dbReference type="Proteomes" id="UP000265120">
    <property type="component" value="Chromosome W"/>
</dbReference>
<keyword evidence="6" id="KW-1185">Reference proteome</keyword>
<sequence>QYISICFPFNRFRDGLMSLGVLDALQRYPLQMKCLFVKENLFWIIHSERGSNALLNCVTLFLCLTGENNVSLQDILVFMSGCDSVPALGFSPKPSLEFISHSRFPQANTCENILRIPIHSLYKDFKSDMDFAIPSIPIHKHYLPRSSSVRCRICAMRLYIIFQLQCYLRQHLR</sequence>
<dbReference type="Gene3D" id="3.30.2410.10">
    <property type="entry name" value="Hect, E3 ligase catalytic domain"/>
    <property type="match status" value="1"/>
</dbReference>
<keyword evidence="2 3" id="KW-0833">Ubl conjugation pathway</keyword>
<name>A0A3P8VID6_CYNSE</name>
<organism evidence="5 6">
    <name type="scientific">Cynoglossus semilaevis</name>
    <name type="common">Tongue sole</name>
    <dbReference type="NCBI Taxonomy" id="244447"/>
    <lineage>
        <taxon>Eukaryota</taxon>
        <taxon>Metazoa</taxon>
        <taxon>Chordata</taxon>
        <taxon>Craniata</taxon>
        <taxon>Vertebrata</taxon>
        <taxon>Euteleostomi</taxon>
        <taxon>Actinopterygii</taxon>
        <taxon>Neopterygii</taxon>
        <taxon>Teleostei</taxon>
        <taxon>Neoteleostei</taxon>
        <taxon>Acanthomorphata</taxon>
        <taxon>Carangaria</taxon>
        <taxon>Pleuronectiformes</taxon>
        <taxon>Pleuronectoidei</taxon>
        <taxon>Cynoglossidae</taxon>
        <taxon>Cynoglossinae</taxon>
        <taxon>Cynoglossus</taxon>
    </lineage>
</organism>